<evidence type="ECO:0000313" key="9">
    <source>
        <dbReference type="Proteomes" id="UP001198242"/>
    </source>
</evidence>
<dbReference type="GO" id="GO:0004795">
    <property type="term" value="F:threonine synthase activity"/>
    <property type="evidence" value="ECO:0007669"/>
    <property type="project" value="UniProtKB-UniRule"/>
</dbReference>
<keyword evidence="8" id="KW-0456">Lyase</keyword>
<gene>
    <name evidence="8" type="primary">thrC</name>
    <name evidence="8" type="ORF">LKE05_05155</name>
</gene>
<dbReference type="InterPro" id="IPR037158">
    <property type="entry name" value="Thr_synth_N_sf"/>
</dbReference>
<dbReference type="InterPro" id="IPR036052">
    <property type="entry name" value="TrpB-like_PALP_sf"/>
</dbReference>
<feature type="domain" description="Threonine synthase N-terminal" evidence="7">
    <location>
        <begin position="2"/>
        <end position="79"/>
    </location>
</feature>
<dbReference type="InterPro" id="IPR001926">
    <property type="entry name" value="TrpB-like_PALP"/>
</dbReference>
<evidence type="ECO:0000256" key="1">
    <source>
        <dbReference type="ARBA" id="ARBA00001933"/>
    </source>
</evidence>
<evidence type="ECO:0000313" key="8">
    <source>
        <dbReference type="EMBL" id="MCC2210177.1"/>
    </source>
</evidence>
<dbReference type="Gene3D" id="3.90.1380.10">
    <property type="entry name" value="Threonine synthase, N-terminal domain"/>
    <property type="match status" value="1"/>
</dbReference>
<accession>A0AAE3DY25</accession>
<keyword evidence="3 5" id="KW-0663">Pyridoxal phosphate</keyword>
<evidence type="ECO:0000256" key="3">
    <source>
        <dbReference type="ARBA" id="ARBA00022898"/>
    </source>
</evidence>
<protein>
    <recommendedName>
        <fullName evidence="4">Threonine synthase</fullName>
        <ecNumber evidence="4">4.2.3.1</ecNumber>
    </recommendedName>
</protein>
<comment type="similarity">
    <text evidence="2">Belongs to the threonine synthase family.</text>
</comment>
<dbReference type="PANTHER" id="PTHR43515">
    <property type="entry name" value="THREONINE SYNTHASE-LIKE 1"/>
    <property type="match status" value="1"/>
</dbReference>
<dbReference type="GO" id="GO:0005737">
    <property type="term" value="C:cytoplasm"/>
    <property type="evidence" value="ECO:0007669"/>
    <property type="project" value="TreeGrafter"/>
</dbReference>
<dbReference type="PANTHER" id="PTHR43515:SF1">
    <property type="entry name" value="THREONINE SYNTHASE-LIKE 1"/>
    <property type="match status" value="1"/>
</dbReference>
<dbReference type="RefSeq" id="WP_022228851.1">
    <property type="nucleotide sequence ID" value="NZ_JAJEQM010000005.1"/>
</dbReference>
<dbReference type="EMBL" id="JAJEQM010000005">
    <property type="protein sequence ID" value="MCC2210177.1"/>
    <property type="molecule type" value="Genomic_DNA"/>
</dbReference>
<evidence type="ECO:0000259" key="6">
    <source>
        <dbReference type="Pfam" id="PF00291"/>
    </source>
</evidence>
<dbReference type="InterPro" id="IPR029144">
    <property type="entry name" value="Thr_synth_N"/>
</dbReference>
<dbReference type="Pfam" id="PF14821">
    <property type="entry name" value="Thr_synth_N"/>
    <property type="match status" value="1"/>
</dbReference>
<sequence length="500" mass="55797">MQYHSTRDKSISVSSAEAIKTGLSAEGGLFVPESFPSVSLDEIKNLASKSYNERAYFVLSKFLSDFTEEELKKCIDSAYTKEKFETESIAPVYKLNDTTYFLELWHGPTCAFKDMALQILPHLLTTSMKKTNEDKEIVILVATSGDTGKAALEGFKDVAGTRIIVFYPDNGVSEIQKLQMVTQEGNNVSVAAVKGNFDDAQSGVKKIFTDTDYKNLLDRNQFKLSSANSINWGRLVPQIVYYFSSYAELVKNNEIEIGDKINVVVPTGNFGNILAAYYAKKMGLPIAKFICASNENNVLTDFIKTGVYNKNRDFHTTISPSMDILISSNLERFLYDLTGCDDKLVSEWMKELNTNGSYEVSADVKAKMQEMFTAGCCDDAETMATIKKCASEYDYVIDTHTAVAKSVYDKYVAQTGDTTKTIIASTASPFKFNQSVLIALEDHNAVVGKDEFTLLKELSEKSNMQIPKSLYELKDKSVVFDLVCDKDEMQQIVSDFLMVE</sequence>
<dbReference type="Pfam" id="PF00291">
    <property type="entry name" value="PALP"/>
    <property type="match status" value="1"/>
</dbReference>
<dbReference type="Gene3D" id="3.40.50.1100">
    <property type="match status" value="2"/>
</dbReference>
<dbReference type="Pfam" id="PF24857">
    <property type="entry name" value="THR4_C"/>
    <property type="match status" value="1"/>
</dbReference>
<dbReference type="GO" id="GO:0009088">
    <property type="term" value="P:threonine biosynthetic process"/>
    <property type="evidence" value="ECO:0007669"/>
    <property type="project" value="UniProtKB-UniRule"/>
</dbReference>
<organism evidence="8 9">
    <name type="scientific">Hominilimicola fabiformis</name>
    <dbReference type="NCBI Taxonomy" id="2885356"/>
    <lineage>
        <taxon>Bacteria</taxon>
        <taxon>Bacillati</taxon>
        <taxon>Bacillota</taxon>
        <taxon>Clostridia</taxon>
        <taxon>Eubacteriales</taxon>
        <taxon>Oscillospiraceae</taxon>
        <taxon>Hominilimicola</taxon>
    </lineage>
</organism>
<keyword evidence="9" id="KW-1185">Reference proteome</keyword>
<proteinExistence type="inferred from homology"/>
<reference evidence="8 9" key="1">
    <citation type="submission" date="2021-10" db="EMBL/GenBank/DDBJ databases">
        <title>Anaerobic single-cell dispensing facilitates the cultivation of human gut bacteria.</title>
        <authorList>
            <person name="Afrizal A."/>
        </authorList>
    </citation>
    <scope>NUCLEOTIDE SEQUENCE [LARGE SCALE GENOMIC DNA]</scope>
    <source>
        <strain evidence="8 9">CLA-AA-H232</strain>
    </source>
</reference>
<dbReference type="EC" id="4.2.3.1" evidence="4"/>
<dbReference type="InterPro" id="IPR004450">
    <property type="entry name" value="Thr_synthase-like"/>
</dbReference>
<feature type="modified residue" description="N6-(pyridoxal phosphate)lysine" evidence="5">
    <location>
        <position position="113"/>
    </location>
</feature>
<evidence type="ECO:0000256" key="5">
    <source>
        <dbReference type="PIRSR" id="PIRSR604450-51"/>
    </source>
</evidence>
<comment type="cofactor">
    <cofactor evidence="1 5">
        <name>pyridoxal 5'-phosphate</name>
        <dbReference type="ChEBI" id="CHEBI:597326"/>
    </cofactor>
</comment>
<name>A0AAE3DY25_9FIRM</name>
<evidence type="ECO:0000256" key="4">
    <source>
        <dbReference type="NCBIfam" id="TIGR00260"/>
    </source>
</evidence>
<dbReference type="CDD" id="cd01560">
    <property type="entry name" value="Thr-synth_2"/>
    <property type="match status" value="1"/>
</dbReference>
<dbReference type="NCBIfam" id="TIGR00260">
    <property type="entry name" value="thrC"/>
    <property type="match status" value="1"/>
</dbReference>
<evidence type="ECO:0000256" key="2">
    <source>
        <dbReference type="ARBA" id="ARBA00005517"/>
    </source>
</evidence>
<dbReference type="Proteomes" id="UP001198242">
    <property type="component" value="Unassembled WGS sequence"/>
</dbReference>
<feature type="domain" description="Tryptophan synthase beta chain-like PALP" evidence="6">
    <location>
        <begin position="99"/>
        <end position="353"/>
    </location>
</feature>
<dbReference type="AlphaFoldDB" id="A0AAE3DY25"/>
<dbReference type="SUPFAM" id="SSF53686">
    <property type="entry name" value="Tryptophan synthase beta subunit-like PLP-dependent enzymes"/>
    <property type="match status" value="1"/>
</dbReference>
<evidence type="ECO:0000259" key="7">
    <source>
        <dbReference type="Pfam" id="PF14821"/>
    </source>
</evidence>
<comment type="caution">
    <text evidence="8">The sequence shown here is derived from an EMBL/GenBank/DDBJ whole genome shotgun (WGS) entry which is preliminary data.</text>
</comment>